<evidence type="ECO:0000259" key="7">
    <source>
        <dbReference type="PROSITE" id="PS50950"/>
    </source>
</evidence>
<keyword evidence="9" id="KW-1185">Reference proteome</keyword>
<name>A0A9J6GRK6_HAELO</name>
<dbReference type="GO" id="GO:0008270">
    <property type="term" value="F:zinc ion binding"/>
    <property type="evidence" value="ECO:0007669"/>
    <property type="project" value="UniProtKB-KW"/>
</dbReference>
<dbReference type="AlphaFoldDB" id="A0A9J6GRK6"/>
<evidence type="ECO:0000313" key="9">
    <source>
        <dbReference type="Proteomes" id="UP000821853"/>
    </source>
</evidence>
<evidence type="ECO:0000256" key="5">
    <source>
        <dbReference type="PROSITE-ProRule" id="PRU00309"/>
    </source>
</evidence>
<feature type="domain" description="THAP-type" evidence="7">
    <location>
        <begin position="1"/>
        <end position="78"/>
    </location>
</feature>
<reference evidence="8 9" key="1">
    <citation type="journal article" date="2020" name="Cell">
        <title>Large-Scale Comparative Analyses of Tick Genomes Elucidate Their Genetic Diversity and Vector Capacities.</title>
        <authorList>
            <consortium name="Tick Genome and Microbiome Consortium (TIGMIC)"/>
            <person name="Jia N."/>
            <person name="Wang J."/>
            <person name="Shi W."/>
            <person name="Du L."/>
            <person name="Sun Y."/>
            <person name="Zhan W."/>
            <person name="Jiang J.F."/>
            <person name="Wang Q."/>
            <person name="Zhang B."/>
            <person name="Ji P."/>
            <person name="Bell-Sakyi L."/>
            <person name="Cui X.M."/>
            <person name="Yuan T.T."/>
            <person name="Jiang B.G."/>
            <person name="Yang W.F."/>
            <person name="Lam T.T."/>
            <person name="Chang Q.C."/>
            <person name="Ding S.J."/>
            <person name="Wang X.J."/>
            <person name="Zhu J.G."/>
            <person name="Ruan X.D."/>
            <person name="Zhao L."/>
            <person name="Wei J.T."/>
            <person name="Ye R.Z."/>
            <person name="Que T.C."/>
            <person name="Du C.H."/>
            <person name="Zhou Y.H."/>
            <person name="Cheng J.X."/>
            <person name="Dai P.F."/>
            <person name="Guo W.B."/>
            <person name="Han X.H."/>
            <person name="Huang E.J."/>
            <person name="Li L.F."/>
            <person name="Wei W."/>
            <person name="Gao Y.C."/>
            <person name="Liu J.Z."/>
            <person name="Shao H.Z."/>
            <person name="Wang X."/>
            <person name="Wang C.C."/>
            <person name="Yang T.C."/>
            <person name="Huo Q.B."/>
            <person name="Li W."/>
            <person name="Chen H.Y."/>
            <person name="Chen S.E."/>
            <person name="Zhou L.G."/>
            <person name="Ni X.B."/>
            <person name="Tian J.H."/>
            <person name="Sheng Y."/>
            <person name="Liu T."/>
            <person name="Pan Y.S."/>
            <person name="Xia L.Y."/>
            <person name="Li J."/>
            <person name="Zhao F."/>
            <person name="Cao W.C."/>
        </authorList>
    </citation>
    <scope>NUCLEOTIDE SEQUENCE [LARGE SCALE GENOMIC DNA]</scope>
    <source>
        <strain evidence="8">HaeL-2018</strain>
    </source>
</reference>
<dbReference type="InterPro" id="IPR006612">
    <property type="entry name" value="THAP_Znf"/>
</dbReference>
<feature type="compositionally biased region" description="Basic and acidic residues" evidence="6">
    <location>
        <begin position="95"/>
        <end position="116"/>
    </location>
</feature>
<evidence type="ECO:0000256" key="1">
    <source>
        <dbReference type="ARBA" id="ARBA00022723"/>
    </source>
</evidence>
<organism evidence="8 9">
    <name type="scientific">Haemaphysalis longicornis</name>
    <name type="common">Bush tick</name>
    <dbReference type="NCBI Taxonomy" id="44386"/>
    <lineage>
        <taxon>Eukaryota</taxon>
        <taxon>Metazoa</taxon>
        <taxon>Ecdysozoa</taxon>
        <taxon>Arthropoda</taxon>
        <taxon>Chelicerata</taxon>
        <taxon>Arachnida</taxon>
        <taxon>Acari</taxon>
        <taxon>Parasitiformes</taxon>
        <taxon>Ixodida</taxon>
        <taxon>Ixodoidea</taxon>
        <taxon>Ixodidae</taxon>
        <taxon>Haemaphysalinae</taxon>
        <taxon>Haemaphysalis</taxon>
    </lineage>
</organism>
<evidence type="ECO:0000256" key="2">
    <source>
        <dbReference type="ARBA" id="ARBA00022771"/>
    </source>
</evidence>
<feature type="region of interest" description="Disordered" evidence="6">
    <location>
        <begin position="48"/>
        <end position="130"/>
    </location>
</feature>
<keyword evidence="1" id="KW-0479">Metal-binding</keyword>
<feature type="compositionally biased region" description="Polar residues" evidence="6">
    <location>
        <begin position="48"/>
        <end position="61"/>
    </location>
</feature>
<proteinExistence type="predicted"/>
<dbReference type="OrthoDB" id="6509404at2759"/>
<sequence length="130" mass="14634">MRSSRFSLAPKDEQRLNLWQLAIPRKDRLLRATDYVCERHFEPELVSQNMDGRSTKGNVLVSTPRRASLANNAVPTRFPDCPPYLSKTPKKQKSGRRETLCPPEKESRVSGGERPKANSCAPSPVSDRGQ</sequence>
<dbReference type="PANTHER" id="PTHR46600">
    <property type="entry name" value="THAP DOMAIN-CONTAINING"/>
    <property type="match status" value="1"/>
</dbReference>
<dbReference type="GO" id="GO:0043565">
    <property type="term" value="F:sequence-specific DNA binding"/>
    <property type="evidence" value="ECO:0007669"/>
    <property type="project" value="InterPro"/>
</dbReference>
<keyword evidence="3" id="KW-0862">Zinc</keyword>
<dbReference type="SUPFAM" id="SSF57716">
    <property type="entry name" value="Glucocorticoid receptor-like (DNA-binding domain)"/>
    <property type="match status" value="1"/>
</dbReference>
<dbReference type="Pfam" id="PF05485">
    <property type="entry name" value="THAP"/>
    <property type="match status" value="1"/>
</dbReference>
<comment type="caution">
    <text evidence="8">The sequence shown here is derived from an EMBL/GenBank/DDBJ whole genome shotgun (WGS) entry which is preliminary data.</text>
</comment>
<dbReference type="SMART" id="SM00692">
    <property type="entry name" value="DM3"/>
    <property type="match status" value="1"/>
</dbReference>
<protein>
    <recommendedName>
        <fullName evidence="7">THAP-type domain-containing protein</fullName>
    </recommendedName>
</protein>
<keyword evidence="4 5" id="KW-0238">DNA-binding</keyword>
<dbReference type="VEuPathDB" id="VectorBase:HLOH_064856"/>
<evidence type="ECO:0000256" key="6">
    <source>
        <dbReference type="SAM" id="MobiDB-lite"/>
    </source>
</evidence>
<gene>
    <name evidence="8" type="ORF">HPB48_013504</name>
</gene>
<dbReference type="PROSITE" id="PS50950">
    <property type="entry name" value="ZF_THAP"/>
    <property type="match status" value="1"/>
</dbReference>
<dbReference type="InterPro" id="IPR026516">
    <property type="entry name" value="THAP1/10"/>
</dbReference>
<accession>A0A9J6GRK6</accession>
<dbReference type="EMBL" id="JABSTR010000008">
    <property type="protein sequence ID" value="KAH9377819.1"/>
    <property type="molecule type" value="Genomic_DNA"/>
</dbReference>
<dbReference type="Proteomes" id="UP000821853">
    <property type="component" value="Unassembled WGS sequence"/>
</dbReference>
<evidence type="ECO:0000256" key="3">
    <source>
        <dbReference type="ARBA" id="ARBA00022833"/>
    </source>
</evidence>
<evidence type="ECO:0000256" key="4">
    <source>
        <dbReference type="ARBA" id="ARBA00023125"/>
    </source>
</evidence>
<keyword evidence="2 5" id="KW-0863">Zinc-finger</keyword>
<dbReference type="PANTHER" id="PTHR46600:SF11">
    <property type="entry name" value="THAP DOMAIN-CONTAINING PROTEIN 10"/>
    <property type="match status" value="1"/>
</dbReference>
<evidence type="ECO:0000313" key="8">
    <source>
        <dbReference type="EMBL" id="KAH9377819.1"/>
    </source>
</evidence>